<sequence>MDLNERVIKFKPDYFIALFKPFAKLQQKTVSLDEIIGASLNFDVNISSDNKITKFYSVNISGTFGAKDISFMTRETAQSLYSMIASACNLH</sequence>
<dbReference type="EMBL" id="CP038804">
    <property type="protein sequence ID" value="UTY34835.1"/>
    <property type="molecule type" value="Genomic_DNA"/>
</dbReference>
<keyword evidence="4" id="KW-1185">Reference proteome</keyword>
<accession>A0AAE9MWE2</accession>
<reference evidence="2" key="1">
    <citation type="submission" date="2019-04" db="EMBL/GenBank/DDBJ databases">
        <title>Whole genome sequencing of oral phylogroup 2 treponemes.</title>
        <authorList>
            <person name="Chan Y."/>
            <person name="Zeng H.H."/>
            <person name="Yu X.L."/>
            <person name="Leung W.K."/>
            <person name="Watt R.M."/>
        </authorList>
    </citation>
    <scope>NUCLEOTIDE SEQUENCE</scope>
    <source>
        <strain evidence="2">OMZ 835</strain>
        <strain evidence="1">OMZ 847</strain>
    </source>
</reference>
<protein>
    <submittedName>
        <fullName evidence="2">Uncharacterized protein</fullName>
    </submittedName>
</protein>
<name>A0AAE9MWE2_9SPIR</name>
<organism evidence="2 3">
    <name type="scientific">Treponema putidum</name>
    <dbReference type="NCBI Taxonomy" id="221027"/>
    <lineage>
        <taxon>Bacteria</taxon>
        <taxon>Pseudomonadati</taxon>
        <taxon>Spirochaetota</taxon>
        <taxon>Spirochaetia</taxon>
        <taxon>Spirochaetales</taxon>
        <taxon>Treponemataceae</taxon>
        <taxon>Treponema</taxon>
    </lineage>
</organism>
<gene>
    <name evidence="2" type="ORF">E4N74_00480</name>
    <name evidence="1" type="ORF">E4N76_01150</name>
</gene>
<evidence type="ECO:0000313" key="3">
    <source>
        <dbReference type="Proteomes" id="UP001058682"/>
    </source>
</evidence>
<evidence type="ECO:0000313" key="4">
    <source>
        <dbReference type="Proteomes" id="UP001059401"/>
    </source>
</evidence>
<dbReference type="Proteomes" id="UP001059401">
    <property type="component" value="Chromosome"/>
</dbReference>
<dbReference type="AlphaFoldDB" id="A0AAE9MWE2"/>
<dbReference type="EMBL" id="CP038802">
    <property type="protein sequence ID" value="UTY29979.1"/>
    <property type="molecule type" value="Genomic_DNA"/>
</dbReference>
<evidence type="ECO:0000313" key="1">
    <source>
        <dbReference type="EMBL" id="UTY29979.1"/>
    </source>
</evidence>
<dbReference type="Proteomes" id="UP001058682">
    <property type="component" value="Chromosome"/>
</dbReference>
<evidence type="ECO:0000313" key="2">
    <source>
        <dbReference type="EMBL" id="UTY34835.1"/>
    </source>
</evidence>
<proteinExistence type="predicted"/>